<dbReference type="Gene3D" id="2.30.110.10">
    <property type="entry name" value="Electron Transport, Fmn-binding Protein, Chain A"/>
    <property type="match status" value="1"/>
</dbReference>
<evidence type="ECO:0000256" key="1">
    <source>
        <dbReference type="SAM" id="MobiDB-lite"/>
    </source>
</evidence>
<dbReference type="Proteomes" id="UP000001918">
    <property type="component" value="Chromosome"/>
</dbReference>
<keyword evidence="3" id="KW-1185">Reference proteome</keyword>
<dbReference type="InterPro" id="IPR012349">
    <property type="entry name" value="Split_barrel_FMN-bd"/>
</dbReference>
<evidence type="ECO:0008006" key="4">
    <source>
        <dbReference type="Google" id="ProtNLM"/>
    </source>
</evidence>
<gene>
    <name evidence="2" type="ordered locus">Tcur_2051</name>
</gene>
<feature type="region of interest" description="Disordered" evidence="1">
    <location>
        <begin position="108"/>
        <end position="146"/>
    </location>
</feature>
<evidence type="ECO:0000313" key="3">
    <source>
        <dbReference type="Proteomes" id="UP000001918"/>
    </source>
</evidence>
<dbReference type="RefSeq" id="WP_012852402.1">
    <property type="nucleotide sequence ID" value="NC_013510.1"/>
</dbReference>
<evidence type="ECO:0000313" key="2">
    <source>
        <dbReference type="EMBL" id="ACY97618.1"/>
    </source>
</evidence>
<accession>D1AEP3</accession>
<dbReference type="Pfam" id="PF12900">
    <property type="entry name" value="Pyridox_ox_2"/>
    <property type="match status" value="1"/>
</dbReference>
<organism evidence="2 3">
    <name type="scientific">Thermomonospora curvata (strain ATCC 19995 / DSM 43183 / JCM 3096 / KCTC 9072 / NBRC 15933 / NCIMB 10081 / Henssen B9)</name>
    <dbReference type="NCBI Taxonomy" id="471852"/>
    <lineage>
        <taxon>Bacteria</taxon>
        <taxon>Bacillati</taxon>
        <taxon>Actinomycetota</taxon>
        <taxon>Actinomycetes</taxon>
        <taxon>Streptosporangiales</taxon>
        <taxon>Thermomonosporaceae</taxon>
        <taxon>Thermomonospora</taxon>
    </lineage>
</organism>
<proteinExistence type="predicted"/>
<reference evidence="2 3" key="1">
    <citation type="journal article" date="2011" name="Stand. Genomic Sci.">
        <title>Complete genome sequence of Thermomonospora curvata type strain (B9).</title>
        <authorList>
            <person name="Chertkov O."/>
            <person name="Sikorski J."/>
            <person name="Nolan M."/>
            <person name="Lapidus A."/>
            <person name="Lucas S."/>
            <person name="Del Rio T.G."/>
            <person name="Tice H."/>
            <person name="Cheng J.F."/>
            <person name="Goodwin L."/>
            <person name="Pitluck S."/>
            <person name="Liolios K."/>
            <person name="Ivanova N."/>
            <person name="Mavromatis K."/>
            <person name="Mikhailova N."/>
            <person name="Ovchinnikova G."/>
            <person name="Pati A."/>
            <person name="Chen A."/>
            <person name="Palaniappan K."/>
            <person name="Djao O.D."/>
            <person name="Land M."/>
            <person name="Hauser L."/>
            <person name="Chang Y.J."/>
            <person name="Jeffries C.D."/>
            <person name="Brettin T."/>
            <person name="Han C."/>
            <person name="Detter J.C."/>
            <person name="Rohde M."/>
            <person name="Goker M."/>
            <person name="Woyke T."/>
            <person name="Bristow J."/>
            <person name="Eisen J.A."/>
            <person name="Markowitz V."/>
            <person name="Hugenholtz P."/>
            <person name="Klenk H.P."/>
            <person name="Kyrpides N.C."/>
        </authorList>
    </citation>
    <scope>NUCLEOTIDE SEQUENCE [LARGE SCALE GENOMIC DNA]</scope>
    <source>
        <strain evidence="3">ATCC 19995 / DSM 43183 / JCM 3096 / KCTC 9072 / NBRC 15933 / NCIMB 10081 / Henssen B9</strain>
    </source>
</reference>
<protein>
    <recommendedName>
        <fullName evidence="4">Pyridoxamine 5'-phosphate oxidase-related FMN-binding protein</fullName>
    </recommendedName>
</protein>
<dbReference type="OrthoDB" id="7062584at2"/>
<dbReference type="InterPro" id="IPR024747">
    <property type="entry name" value="Pyridox_Oxase-rel"/>
</dbReference>
<dbReference type="HOGENOM" id="CLU_127487_1_2_11"/>
<name>D1AEP3_THECD</name>
<sequence length="146" mass="15741">MDHAAGSGATSKRVLEELDRQECLRLIAPGGIGLVAFDDGEGPALIPVNYVLDGESVVFHTSLGGRLNRSLTAMPHGTGLRIAFGVVRIDEAAREGWSVMLRGGAHRMSEEESAAAPQVESWPEGEREAHFRLTPTSISGRRVRRP</sequence>
<dbReference type="STRING" id="471852.Tcur_2051"/>
<dbReference type="SUPFAM" id="SSF50475">
    <property type="entry name" value="FMN-binding split barrel"/>
    <property type="match status" value="1"/>
</dbReference>
<dbReference type="KEGG" id="tcu:Tcur_2051"/>
<dbReference type="eggNOG" id="COG3467">
    <property type="taxonomic scope" value="Bacteria"/>
</dbReference>
<dbReference type="AlphaFoldDB" id="D1AEP3"/>
<dbReference type="EMBL" id="CP001738">
    <property type="protein sequence ID" value="ACY97618.1"/>
    <property type="molecule type" value="Genomic_DNA"/>
</dbReference>